<accession>A0A2N9H2N0</accession>
<organism evidence="2">
    <name type="scientific">Fagus sylvatica</name>
    <name type="common">Beechnut</name>
    <dbReference type="NCBI Taxonomy" id="28930"/>
    <lineage>
        <taxon>Eukaryota</taxon>
        <taxon>Viridiplantae</taxon>
        <taxon>Streptophyta</taxon>
        <taxon>Embryophyta</taxon>
        <taxon>Tracheophyta</taxon>
        <taxon>Spermatophyta</taxon>
        <taxon>Magnoliopsida</taxon>
        <taxon>eudicotyledons</taxon>
        <taxon>Gunneridae</taxon>
        <taxon>Pentapetalae</taxon>
        <taxon>rosids</taxon>
        <taxon>fabids</taxon>
        <taxon>Fagales</taxon>
        <taxon>Fagaceae</taxon>
        <taxon>Fagus</taxon>
    </lineage>
</organism>
<dbReference type="EMBL" id="OIVN01002716">
    <property type="protein sequence ID" value="SPD05899.1"/>
    <property type="molecule type" value="Genomic_DNA"/>
</dbReference>
<sequence>MMKAIKEEWLLKGKLKQAANQIVSGTKGYTDVSGHSLCYKVHDHEKIYIVESDMQVQQMRGKRIVNVKAVPESKPRQCEARELRECYDNSDPDNMVVDDNGSRQSIENNSTDEEHYGDEDYSKKYNRGEEDDEGYNGVHDHEKIYIVESDMQVQQMRGKRIVNVKAVPESKLDNVRLENYENVMITVTRIT</sequence>
<feature type="compositionally biased region" description="Basic and acidic residues" evidence="1">
    <location>
        <begin position="112"/>
        <end position="128"/>
    </location>
</feature>
<feature type="region of interest" description="Disordered" evidence="1">
    <location>
        <begin position="88"/>
        <end position="138"/>
    </location>
</feature>
<protein>
    <submittedName>
        <fullName evidence="2">Uncharacterized protein</fullName>
    </submittedName>
</protein>
<name>A0A2N9H2N0_FAGSY</name>
<proteinExistence type="predicted"/>
<reference evidence="2" key="1">
    <citation type="submission" date="2018-02" db="EMBL/GenBank/DDBJ databases">
        <authorList>
            <person name="Cohen D.B."/>
            <person name="Kent A.D."/>
        </authorList>
    </citation>
    <scope>NUCLEOTIDE SEQUENCE</scope>
</reference>
<evidence type="ECO:0000313" key="2">
    <source>
        <dbReference type="EMBL" id="SPD05899.1"/>
    </source>
</evidence>
<gene>
    <name evidence="2" type="ORF">FSB_LOCUS33781</name>
</gene>
<evidence type="ECO:0000256" key="1">
    <source>
        <dbReference type="SAM" id="MobiDB-lite"/>
    </source>
</evidence>
<dbReference type="AlphaFoldDB" id="A0A2N9H2N0"/>